<comment type="caution">
    <text evidence="2">The sequence shown here is derived from an EMBL/GenBank/DDBJ whole genome shotgun (WGS) entry which is preliminary data.</text>
</comment>
<dbReference type="AlphaFoldDB" id="A0A8J8B8E1"/>
<reference evidence="2" key="1">
    <citation type="submission" date="2021-04" db="EMBL/GenBank/DDBJ databases">
        <authorList>
            <person name="Yoon J."/>
        </authorList>
    </citation>
    <scope>NUCLEOTIDE SEQUENCE</scope>
    <source>
        <strain evidence="2">KMU-90</strain>
    </source>
</reference>
<accession>A0A8J8B8E1</accession>
<dbReference type="SUPFAM" id="SSF53474">
    <property type="entry name" value="alpha/beta-Hydrolases"/>
    <property type="match status" value="1"/>
</dbReference>
<keyword evidence="2" id="KW-0378">Hydrolase</keyword>
<proteinExistence type="predicted"/>
<evidence type="ECO:0000259" key="1">
    <source>
        <dbReference type="Pfam" id="PF12146"/>
    </source>
</evidence>
<evidence type="ECO:0000313" key="2">
    <source>
        <dbReference type="EMBL" id="MBS0126121.1"/>
    </source>
</evidence>
<feature type="domain" description="Serine aminopeptidase S33" evidence="1">
    <location>
        <begin position="77"/>
        <end position="275"/>
    </location>
</feature>
<protein>
    <submittedName>
        <fullName evidence="2">Alpha/beta fold hydrolase</fullName>
    </submittedName>
</protein>
<dbReference type="InterPro" id="IPR029058">
    <property type="entry name" value="AB_hydrolase_fold"/>
</dbReference>
<gene>
    <name evidence="2" type="ORF">KB874_18705</name>
</gene>
<evidence type="ECO:0000313" key="3">
    <source>
        <dbReference type="Proteomes" id="UP000681356"/>
    </source>
</evidence>
<sequence>MDVLILLAGVALAGGALWRFAPRERVETAIDFEPGKLAGGVDAWLAQAEAAVPGITPGTQKRIVWAGTSETQTPLSILYIHGFSATAQEIRPLPDRVAQALGANLVFTRLAGHGQDGAALARVTAGDWMADMAEALAVARAAGRRVIVIATSTGASLSVLALREAMGQGVAGLVMISPNFRVRNPMAAMLTWPFARSWLPRLAPHEQAYETVNPDHARYWTTRYPSVATFPMGAVVQAARHAPHAEIRIPALIVFDTNDKVIDHRATRAVAARWGGPVTLHPVSVGSGDDANRHVIAGDILSPGMTGPLTDAILDWARGL</sequence>
<dbReference type="GO" id="GO:0016787">
    <property type="term" value="F:hydrolase activity"/>
    <property type="evidence" value="ECO:0007669"/>
    <property type="project" value="UniProtKB-KW"/>
</dbReference>
<keyword evidence="3" id="KW-1185">Reference proteome</keyword>
<dbReference type="InterPro" id="IPR022742">
    <property type="entry name" value="Hydrolase_4"/>
</dbReference>
<dbReference type="Gene3D" id="3.40.50.1820">
    <property type="entry name" value="alpha/beta hydrolase"/>
    <property type="match status" value="1"/>
</dbReference>
<dbReference type="EMBL" id="JAGTUU010000008">
    <property type="protein sequence ID" value="MBS0126121.1"/>
    <property type="molecule type" value="Genomic_DNA"/>
</dbReference>
<dbReference type="Proteomes" id="UP000681356">
    <property type="component" value="Unassembled WGS sequence"/>
</dbReference>
<organism evidence="2 3">
    <name type="scientific">Thetidibacter halocola</name>
    <dbReference type="NCBI Taxonomy" id="2827239"/>
    <lineage>
        <taxon>Bacteria</taxon>
        <taxon>Pseudomonadati</taxon>
        <taxon>Pseudomonadota</taxon>
        <taxon>Alphaproteobacteria</taxon>
        <taxon>Rhodobacterales</taxon>
        <taxon>Roseobacteraceae</taxon>
        <taxon>Thetidibacter</taxon>
    </lineage>
</organism>
<name>A0A8J8B8E1_9RHOB</name>
<dbReference type="Pfam" id="PF12146">
    <property type="entry name" value="Hydrolase_4"/>
    <property type="match status" value="1"/>
</dbReference>